<protein>
    <recommendedName>
        <fullName evidence="2">F-box domain-containing protein</fullName>
    </recommendedName>
</protein>
<dbReference type="PANTHER" id="PTHR32141">
    <property type="match status" value="1"/>
</dbReference>
<evidence type="ECO:0000313" key="1">
    <source>
        <dbReference type="EMBL" id="EMS62215.1"/>
    </source>
</evidence>
<dbReference type="EMBL" id="KD085133">
    <property type="protein sequence ID" value="EMS62215.1"/>
    <property type="molecule type" value="Genomic_DNA"/>
</dbReference>
<dbReference type="OMA" id="CFRIDDC"/>
<name>M8ABU6_TRIUA</name>
<dbReference type="eggNOG" id="ENOG502SXR2">
    <property type="taxonomic scope" value="Eukaryota"/>
</dbReference>
<organism evidence="1">
    <name type="scientific">Triticum urartu</name>
    <name type="common">Red wild einkorn</name>
    <name type="synonym">Crithodium urartu</name>
    <dbReference type="NCBI Taxonomy" id="4572"/>
    <lineage>
        <taxon>Eukaryota</taxon>
        <taxon>Viridiplantae</taxon>
        <taxon>Streptophyta</taxon>
        <taxon>Embryophyta</taxon>
        <taxon>Tracheophyta</taxon>
        <taxon>Spermatophyta</taxon>
        <taxon>Magnoliopsida</taxon>
        <taxon>Liliopsida</taxon>
        <taxon>Poales</taxon>
        <taxon>Poaceae</taxon>
        <taxon>BOP clade</taxon>
        <taxon>Pooideae</taxon>
        <taxon>Triticodae</taxon>
        <taxon>Triticeae</taxon>
        <taxon>Triticinae</taxon>
        <taxon>Triticum</taxon>
    </lineage>
</organism>
<proteinExistence type="predicted"/>
<dbReference type="InterPro" id="IPR036047">
    <property type="entry name" value="F-box-like_dom_sf"/>
</dbReference>
<dbReference type="InterPro" id="IPR055302">
    <property type="entry name" value="F-box_dom-containing"/>
</dbReference>
<evidence type="ECO:0008006" key="2">
    <source>
        <dbReference type="Google" id="ProtNLM"/>
    </source>
</evidence>
<sequence>MEEAEQQALTRTWRMQSWRRKRRKASRLPDAVLGSIVSLLATKEGARTQAISRRWRPLWRSAPLNLVVDSELINKTHKLIDLIPKILSEHRGPTRRFLLCFRIDDCYDKIEGWLSSQALDGLQELQLNPKLWFADRKKLYPLPPSAYRFSPTLRVANSTAFTSRT</sequence>
<dbReference type="PANTHER" id="PTHR32141:SF126">
    <property type="entry name" value="FBD DOMAIN-CONTAINING PROTEIN"/>
    <property type="match status" value="1"/>
</dbReference>
<accession>M8ABU6</accession>
<reference evidence="1" key="1">
    <citation type="journal article" date="2013" name="Nature">
        <title>Draft genome of the wheat A-genome progenitor Triticum urartu.</title>
        <authorList>
            <person name="Ling H.Q."/>
            <person name="Zhao S."/>
            <person name="Liu D."/>
            <person name="Wang J."/>
            <person name="Sun H."/>
            <person name="Zhang C."/>
            <person name="Fan H."/>
            <person name="Li D."/>
            <person name="Dong L."/>
            <person name="Tao Y."/>
            <person name="Gao C."/>
            <person name="Wu H."/>
            <person name="Li Y."/>
            <person name="Cui Y."/>
            <person name="Guo X."/>
            <person name="Zheng S."/>
            <person name="Wang B."/>
            <person name="Yu K."/>
            <person name="Liang Q."/>
            <person name="Yang W."/>
            <person name="Lou X."/>
            <person name="Chen J."/>
            <person name="Feng M."/>
            <person name="Jian J."/>
            <person name="Zhang X."/>
            <person name="Luo G."/>
            <person name="Jiang Y."/>
            <person name="Liu J."/>
            <person name="Wang Z."/>
            <person name="Sha Y."/>
            <person name="Zhang B."/>
            <person name="Wu H."/>
            <person name="Tang D."/>
            <person name="Shen Q."/>
            <person name="Xue P."/>
            <person name="Zou S."/>
            <person name="Wang X."/>
            <person name="Liu X."/>
            <person name="Wang F."/>
            <person name="Yang Y."/>
            <person name="An X."/>
            <person name="Dong Z."/>
            <person name="Zhang K."/>
            <person name="Zhang X."/>
            <person name="Luo M.C."/>
            <person name="Dvorak J."/>
            <person name="Tong Y."/>
            <person name="Wang J."/>
            <person name="Yang H."/>
            <person name="Li Z."/>
            <person name="Wang D."/>
            <person name="Zhang A."/>
            <person name="Wang J."/>
        </authorList>
    </citation>
    <scope>NUCLEOTIDE SEQUENCE</scope>
</reference>
<dbReference type="STRING" id="4572.M8ABU6"/>
<dbReference type="SUPFAM" id="SSF81383">
    <property type="entry name" value="F-box domain"/>
    <property type="match status" value="1"/>
</dbReference>
<dbReference type="AlphaFoldDB" id="M8ABU6"/>
<gene>
    <name evidence="1" type="ORF">TRIUR3_29924</name>
</gene>